<evidence type="ECO:0000313" key="3">
    <source>
        <dbReference type="Proteomes" id="UP001396334"/>
    </source>
</evidence>
<feature type="compositionally biased region" description="Basic and acidic residues" evidence="1">
    <location>
        <begin position="237"/>
        <end position="251"/>
    </location>
</feature>
<feature type="compositionally biased region" description="Polar residues" evidence="1">
    <location>
        <begin position="213"/>
        <end position="224"/>
    </location>
</feature>
<proteinExistence type="predicted"/>
<sequence>MTQPKAVPASTVPASTVPMSSDVAHSGYPSGGARAITQGVALPKTRVSGSIPLVQGVEKLWINIPSSDEVVDLMESGSEAVVPSNDSLQTTPALLGDQTVCLQPTTAIEHVPTQVDDSSHVQNDTHVTACVSPIDHVTMRAGQSGVEVPMTQPSRVELTYSAPGEFVTSGDSFNNASSHSESPETMPAKSIDHGCDTSNSSIPDIQPIVPPANSHSMVTRSPLSRTPLDAAATDASISKKSEKVVRKYDEG</sequence>
<organism evidence="2 3">
    <name type="scientific">Hibiscus sabdariffa</name>
    <name type="common">roselle</name>
    <dbReference type="NCBI Taxonomy" id="183260"/>
    <lineage>
        <taxon>Eukaryota</taxon>
        <taxon>Viridiplantae</taxon>
        <taxon>Streptophyta</taxon>
        <taxon>Embryophyta</taxon>
        <taxon>Tracheophyta</taxon>
        <taxon>Spermatophyta</taxon>
        <taxon>Magnoliopsida</taxon>
        <taxon>eudicotyledons</taxon>
        <taxon>Gunneridae</taxon>
        <taxon>Pentapetalae</taxon>
        <taxon>rosids</taxon>
        <taxon>malvids</taxon>
        <taxon>Malvales</taxon>
        <taxon>Malvaceae</taxon>
        <taxon>Malvoideae</taxon>
        <taxon>Hibiscus</taxon>
    </lineage>
</organism>
<keyword evidence="3" id="KW-1185">Reference proteome</keyword>
<evidence type="ECO:0000313" key="2">
    <source>
        <dbReference type="EMBL" id="KAK9042221.1"/>
    </source>
</evidence>
<protein>
    <submittedName>
        <fullName evidence="2">Uncharacterized protein</fullName>
    </submittedName>
</protein>
<accession>A0ABR2TXL3</accession>
<reference evidence="2 3" key="1">
    <citation type="journal article" date="2024" name="G3 (Bethesda)">
        <title>Genome assembly of Hibiscus sabdariffa L. provides insights into metabolisms of medicinal natural products.</title>
        <authorList>
            <person name="Kim T."/>
        </authorList>
    </citation>
    <scope>NUCLEOTIDE SEQUENCE [LARGE SCALE GENOMIC DNA]</scope>
    <source>
        <strain evidence="2">TK-2024</strain>
        <tissue evidence="2">Old leaves</tissue>
    </source>
</reference>
<comment type="caution">
    <text evidence="2">The sequence shown here is derived from an EMBL/GenBank/DDBJ whole genome shotgun (WGS) entry which is preliminary data.</text>
</comment>
<dbReference type="EMBL" id="JBBPBN010000004">
    <property type="protein sequence ID" value="KAK9042221.1"/>
    <property type="molecule type" value="Genomic_DNA"/>
</dbReference>
<dbReference type="Proteomes" id="UP001396334">
    <property type="component" value="Unassembled WGS sequence"/>
</dbReference>
<feature type="region of interest" description="Disordered" evidence="1">
    <location>
        <begin position="169"/>
        <end position="251"/>
    </location>
</feature>
<feature type="compositionally biased region" description="Polar residues" evidence="1">
    <location>
        <begin position="169"/>
        <end position="180"/>
    </location>
</feature>
<gene>
    <name evidence="2" type="ORF">V6N11_017298</name>
</gene>
<name>A0ABR2TXL3_9ROSI</name>
<evidence type="ECO:0000256" key="1">
    <source>
        <dbReference type="SAM" id="MobiDB-lite"/>
    </source>
</evidence>